<accession>A0A2S5VY57</accession>
<dbReference type="AlphaFoldDB" id="A0A2S5VY57"/>
<dbReference type="SUPFAM" id="SSF52540">
    <property type="entry name" value="P-loop containing nucleoside triphosphate hydrolases"/>
    <property type="match status" value="2"/>
</dbReference>
<dbReference type="PANTHER" id="PTHR43553:SF24">
    <property type="entry name" value="ENERGY-COUPLING FACTOR TRANSPORTER ATP-BINDING PROTEIN ECFA1"/>
    <property type="match status" value="1"/>
</dbReference>
<gene>
    <name evidence="7" type="ORF">C5E16_00745</name>
</gene>
<evidence type="ECO:0000256" key="3">
    <source>
        <dbReference type="ARBA" id="ARBA00022741"/>
    </source>
</evidence>
<dbReference type="Proteomes" id="UP000239241">
    <property type="component" value="Unassembled WGS sequence"/>
</dbReference>
<protein>
    <submittedName>
        <fullName evidence="7">ABC transporter ATP-binding protein</fullName>
    </submittedName>
</protein>
<dbReference type="Gene3D" id="3.40.50.300">
    <property type="entry name" value="P-loop containing nucleotide triphosphate hydrolases"/>
    <property type="match status" value="2"/>
</dbReference>
<dbReference type="RefSeq" id="WP_104289140.1">
    <property type="nucleotide sequence ID" value="NZ_PSXY01000001.1"/>
</dbReference>
<evidence type="ECO:0000256" key="5">
    <source>
        <dbReference type="SAM" id="MobiDB-lite"/>
    </source>
</evidence>
<dbReference type="GO" id="GO:0042626">
    <property type="term" value="F:ATPase-coupled transmembrane transporter activity"/>
    <property type="evidence" value="ECO:0007669"/>
    <property type="project" value="TreeGrafter"/>
</dbReference>
<dbReference type="InterPro" id="IPR017871">
    <property type="entry name" value="ABC_transporter-like_CS"/>
</dbReference>
<evidence type="ECO:0000313" key="8">
    <source>
        <dbReference type="Proteomes" id="UP000239241"/>
    </source>
</evidence>
<evidence type="ECO:0000313" key="7">
    <source>
        <dbReference type="EMBL" id="PPF71375.1"/>
    </source>
</evidence>
<dbReference type="InterPro" id="IPR050095">
    <property type="entry name" value="ECF_ABC_transporter_ATP-bd"/>
</dbReference>
<feature type="domain" description="ABC transporter" evidence="6">
    <location>
        <begin position="29"/>
        <end position="265"/>
    </location>
</feature>
<dbReference type="GO" id="GO:0005524">
    <property type="term" value="F:ATP binding"/>
    <property type="evidence" value="ECO:0007669"/>
    <property type="project" value="UniProtKB-KW"/>
</dbReference>
<proteinExistence type="inferred from homology"/>
<feature type="compositionally biased region" description="Low complexity" evidence="5">
    <location>
        <begin position="7"/>
        <end position="22"/>
    </location>
</feature>
<dbReference type="InterPro" id="IPR003593">
    <property type="entry name" value="AAA+_ATPase"/>
</dbReference>
<reference evidence="7 8" key="1">
    <citation type="submission" date="2018-02" db="EMBL/GenBank/DDBJ databases">
        <title>Bacteriophage NCPPB3778 and a type I-E CRISPR drive the evolution of the US Biological Select Agent, Rathayibacter toxicus.</title>
        <authorList>
            <person name="Davis E.W.II."/>
            <person name="Tabima J.F."/>
            <person name="Weisberg A.J."/>
            <person name="Lopes L.D."/>
            <person name="Wiseman M.S."/>
            <person name="Wiseman M.S."/>
            <person name="Pupko T."/>
            <person name="Belcher M.S."/>
            <person name="Sechler A.J."/>
            <person name="Tancos M.A."/>
            <person name="Schroeder B.K."/>
            <person name="Murray T.D."/>
            <person name="Luster D.G."/>
            <person name="Schneider W.L."/>
            <person name="Rogers E."/>
            <person name="Andreote F.D."/>
            <person name="Grunwald N.J."/>
            <person name="Putnam M.L."/>
            <person name="Chang J.H."/>
        </authorList>
    </citation>
    <scope>NUCLEOTIDE SEQUENCE [LARGE SCALE GENOMIC DNA]</scope>
    <source>
        <strain evidence="7 8">AY1B3</strain>
    </source>
</reference>
<dbReference type="PANTHER" id="PTHR43553">
    <property type="entry name" value="HEAVY METAL TRANSPORTER"/>
    <property type="match status" value="1"/>
</dbReference>
<dbReference type="PROSITE" id="PS00211">
    <property type="entry name" value="ABC_TRANSPORTER_1"/>
    <property type="match status" value="2"/>
</dbReference>
<evidence type="ECO:0000259" key="6">
    <source>
        <dbReference type="PROSITE" id="PS50893"/>
    </source>
</evidence>
<evidence type="ECO:0000256" key="1">
    <source>
        <dbReference type="ARBA" id="ARBA00005417"/>
    </source>
</evidence>
<dbReference type="CDD" id="cd03225">
    <property type="entry name" value="ABC_cobalt_CbiO_domain1"/>
    <property type="match status" value="2"/>
</dbReference>
<dbReference type="GO" id="GO:0043190">
    <property type="term" value="C:ATP-binding cassette (ABC) transporter complex"/>
    <property type="evidence" value="ECO:0007669"/>
    <property type="project" value="TreeGrafter"/>
</dbReference>
<dbReference type="InterPro" id="IPR027417">
    <property type="entry name" value="P-loop_NTPase"/>
</dbReference>
<evidence type="ECO:0000256" key="4">
    <source>
        <dbReference type="ARBA" id="ARBA00022840"/>
    </source>
</evidence>
<comment type="similarity">
    <text evidence="1">Belongs to the ABC transporter superfamily.</text>
</comment>
<keyword evidence="3" id="KW-0547">Nucleotide-binding</keyword>
<dbReference type="EMBL" id="PSXY01000001">
    <property type="protein sequence ID" value="PPF71375.1"/>
    <property type="molecule type" value="Genomic_DNA"/>
</dbReference>
<dbReference type="SMART" id="SM00382">
    <property type="entry name" value="AAA"/>
    <property type="match status" value="2"/>
</dbReference>
<sequence>MRRPARRPAASRVHLADGVPAGPVGGASVRAEGWGWRHAGRSAWAVRDVDLVIEPGERVLLLGASGAGKTTLMHALAGVLGGDDEGEARGSLRVDGRDPAGLRGRAGLVLQDPDAQVILSRVGDDVAFGCENLGVPREEIWPRVRAALDAVGLDVALDRSTTALSGGQKQRLALAGVLAMRPGLLLLDEPTANLDPEGVGEVRRAVEAVVATTGATLVVIEHRVAVWQDLVDRVVVLAADGGILADGPPDAVLREQGAGLASAGVWVPGREPSAPVRRRPATVPLVRADDLAVGRGGARGMRVADGVDLRLVSGRVTALTGPNGGGKSTLALTLGGLLPPIAGRVAAEADLAAGLGADPAAWRSRELAARVGTVFQDPEHQFLASTVRAELEVGPRAVGMDPAESTRRVDELLVRLRLDGLARANPFTLSGGEKRRLSVATALATAPRLLVLDEPTFGQDARTWAELVALLAELVDREGVGVLAVTHDVDLVDALADEVLRLDPLAGAPASLEVVR</sequence>
<organism evidence="7 8">
    <name type="scientific">Clavibacter michiganensis</name>
    <dbReference type="NCBI Taxonomy" id="28447"/>
    <lineage>
        <taxon>Bacteria</taxon>
        <taxon>Bacillati</taxon>
        <taxon>Actinomycetota</taxon>
        <taxon>Actinomycetes</taxon>
        <taxon>Micrococcales</taxon>
        <taxon>Microbacteriaceae</taxon>
        <taxon>Clavibacter</taxon>
    </lineage>
</organism>
<feature type="domain" description="ABC transporter" evidence="6">
    <location>
        <begin position="286"/>
        <end position="514"/>
    </location>
</feature>
<comment type="caution">
    <text evidence="7">The sequence shown here is derived from an EMBL/GenBank/DDBJ whole genome shotgun (WGS) entry which is preliminary data.</text>
</comment>
<dbReference type="Pfam" id="PF00005">
    <property type="entry name" value="ABC_tran"/>
    <property type="match status" value="2"/>
</dbReference>
<dbReference type="InterPro" id="IPR015856">
    <property type="entry name" value="ABC_transpr_CbiO/EcfA_su"/>
</dbReference>
<keyword evidence="4 7" id="KW-0067">ATP-binding</keyword>
<dbReference type="GO" id="GO:0016887">
    <property type="term" value="F:ATP hydrolysis activity"/>
    <property type="evidence" value="ECO:0007669"/>
    <property type="project" value="InterPro"/>
</dbReference>
<dbReference type="PROSITE" id="PS50893">
    <property type="entry name" value="ABC_TRANSPORTER_2"/>
    <property type="match status" value="2"/>
</dbReference>
<feature type="region of interest" description="Disordered" evidence="5">
    <location>
        <begin position="1"/>
        <end position="22"/>
    </location>
</feature>
<keyword evidence="2" id="KW-0813">Transport</keyword>
<name>A0A2S5VY57_9MICO</name>
<evidence type="ECO:0000256" key="2">
    <source>
        <dbReference type="ARBA" id="ARBA00022448"/>
    </source>
</evidence>
<dbReference type="InterPro" id="IPR003439">
    <property type="entry name" value="ABC_transporter-like_ATP-bd"/>
</dbReference>